<dbReference type="EMBL" id="JANBVO010000044">
    <property type="protein sequence ID" value="KAJ9134263.1"/>
    <property type="molecule type" value="Genomic_DNA"/>
</dbReference>
<accession>A0AA38VBZ0</accession>
<sequence length="121" mass="13174">MASTATASSGPYKLLTVNNAPARAKLLIGRVTNDLKDRYIIEHVGNCTSIDEVEEKVKELQPNIICCASMWTPEESAQMHSIARSVIPDIKTHAIPQGLQVKEGPDAIVAHLEEVFPKLLG</sequence>
<evidence type="ECO:0000313" key="2">
    <source>
        <dbReference type="Proteomes" id="UP001174694"/>
    </source>
</evidence>
<reference evidence="1" key="1">
    <citation type="submission" date="2022-07" db="EMBL/GenBank/DDBJ databases">
        <title>Fungi with potential for degradation of polypropylene.</title>
        <authorList>
            <person name="Gostincar C."/>
        </authorList>
    </citation>
    <scope>NUCLEOTIDE SEQUENCE</scope>
    <source>
        <strain evidence="1">EXF-13308</strain>
    </source>
</reference>
<gene>
    <name evidence="1" type="ORF">NKR23_g10175</name>
</gene>
<proteinExistence type="predicted"/>
<dbReference type="AlphaFoldDB" id="A0AA38VBZ0"/>
<evidence type="ECO:0000313" key="1">
    <source>
        <dbReference type="EMBL" id="KAJ9134263.1"/>
    </source>
</evidence>
<name>A0AA38VBZ0_9PEZI</name>
<protein>
    <submittedName>
        <fullName evidence="1">Uncharacterized protein</fullName>
    </submittedName>
</protein>
<comment type="caution">
    <text evidence="1">The sequence shown here is derived from an EMBL/GenBank/DDBJ whole genome shotgun (WGS) entry which is preliminary data.</text>
</comment>
<organism evidence="1 2">
    <name type="scientific">Pleurostoma richardsiae</name>
    <dbReference type="NCBI Taxonomy" id="41990"/>
    <lineage>
        <taxon>Eukaryota</taxon>
        <taxon>Fungi</taxon>
        <taxon>Dikarya</taxon>
        <taxon>Ascomycota</taxon>
        <taxon>Pezizomycotina</taxon>
        <taxon>Sordariomycetes</taxon>
        <taxon>Sordariomycetidae</taxon>
        <taxon>Calosphaeriales</taxon>
        <taxon>Pleurostomataceae</taxon>
        <taxon>Pleurostoma</taxon>
    </lineage>
</organism>
<dbReference type="Proteomes" id="UP001174694">
    <property type="component" value="Unassembled WGS sequence"/>
</dbReference>
<keyword evidence="2" id="KW-1185">Reference proteome</keyword>